<comment type="caution">
    <text evidence="2">The sequence shown here is derived from an EMBL/GenBank/DDBJ whole genome shotgun (WGS) entry which is preliminary data.</text>
</comment>
<dbReference type="AlphaFoldDB" id="A0A5J4VXV0"/>
<dbReference type="Proteomes" id="UP000324800">
    <property type="component" value="Unassembled WGS sequence"/>
</dbReference>
<dbReference type="EMBL" id="SNRW01004556">
    <property type="protein sequence ID" value="KAA6387016.1"/>
    <property type="molecule type" value="Genomic_DNA"/>
</dbReference>
<reference evidence="2 3" key="1">
    <citation type="submission" date="2019-03" db="EMBL/GenBank/DDBJ databases">
        <title>Single cell metagenomics reveals metabolic interactions within the superorganism composed of flagellate Streblomastix strix and complex community of Bacteroidetes bacteria on its surface.</title>
        <authorList>
            <person name="Treitli S.C."/>
            <person name="Kolisko M."/>
            <person name="Husnik F."/>
            <person name="Keeling P."/>
            <person name="Hampl V."/>
        </authorList>
    </citation>
    <scope>NUCLEOTIDE SEQUENCE [LARGE SCALE GENOMIC DNA]</scope>
    <source>
        <strain evidence="2">ST1C</strain>
    </source>
</reference>
<evidence type="ECO:0000313" key="3">
    <source>
        <dbReference type="Proteomes" id="UP000324800"/>
    </source>
</evidence>
<organism evidence="2 3">
    <name type="scientific">Streblomastix strix</name>
    <dbReference type="NCBI Taxonomy" id="222440"/>
    <lineage>
        <taxon>Eukaryota</taxon>
        <taxon>Metamonada</taxon>
        <taxon>Preaxostyla</taxon>
        <taxon>Oxymonadida</taxon>
        <taxon>Streblomastigidae</taxon>
        <taxon>Streblomastix</taxon>
    </lineage>
</organism>
<protein>
    <submittedName>
        <fullName evidence="2">Uncharacterized protein</fullName>
    </submittedName>
</protein>
<gene>
    <name evidence="2" type="ORF">EZS28_017459</name>
</gene>
<evidence type="ECO:0000313" key="2">
    <source>
        <dbReference type="EMBL" id="KAA6387016.1"/>
    </source>
</evidence>
<accession>A0A5J4VXV0</accession>
<feature type="transmembrane region" description="Helical" evidence="1">
    <location>
        <begin position="49"/>
        <end position="73"/>
    </location>
</feature>
<sequence length="78" mass="8537">MITDWFNGSTSDAEKDSVYFQAQRSMTMFMSGSITLQHPSNWGKLSTTLLIGIIVGSVVIVASIVIIIIIAVVNYKKV</sequence>
<proteinExistence type="predicted"/>
<name>A0A5J4VXV0_9EUKA</name>
<evidence type="ECO:0000256" key="1">
    <source>
        <dbReference type="SAM" id="Phobius"/>
    </source>
</evidence>
<keyword evidence="1" id="KW-0472">Membrane</keyword>
<keyword evidence="1" id="KW-1133">Transmembrane helix</keyword>
<keyword evidence="1" id="KW-0812">Transmembrane</keyword>